<evidence type="ECO:0000256" key="1">
    <source>
        <dbReference type="SAM" id="MobiDB-lite"/>
    </source>
</evidence>
<protein>
    <submittedName>
        <fullName evidence="2">Uncharacterized protein</fullName>
    </submittedName>
</protein>
<proteinExistence type="predicted"/>
<accession>A0A0A9ATT2</accession>
<reference evidence="2" key="2">
    <citation type="journal article" date="2015" name="Data Brief">
        <title>Shoot transcriptome of the giant reed, Arundo donax.</title>
        <authorList>
            <person name="Barrero R.A."/>
            <person name="Guerrero F.D."/>
            <person name="Moolhuijzen P."/>
            <person name="Goolsby J.A."/>
            <person name="Tidwell J."/>
            <person name="Bellgard S.E."/>
            <person name="Bellgard M.I."/>
        </authorList>
    </citation>
    <scope>NUCLEOTIDE SEQUENCE</scope>
    <source>
        <tissue evidence="2">Shoot tissue taken approximately 20 cm above the soil surface</tissue>
    </source>
</reference>
<reference evidence="2" key="1">
    <citation type="submission" date="2014-09" db="EMBL/GenBank/DDBJ databases">
        <authorList>
            <person name="Magalhaes I.L.F."/>
            <person name="Oliveira U."/>
            <person name="Santos F.R."/>
            <person name="Vidigal T.H.D.A."/>
            <person name="Brescovit A.D."/>
            <person name="Santos A.J."/>
        </authorList>
    </citation>
    <scope>NUCLEOTIDE SEQUENCE</scope>
    <source>
        <tissue evidence="2">Shoot tissue taken approximately 20 cm above the soil surface</tissue>
    </source>
</reference>
<dbReference type="EMBL" id="GBRH01242791">
    <property type="protein sequence ID" value="JAD55104.1"/>
    <property type="molecule type" value="Transcribed_RNA"/>
</dbReference>
<evidence type="ECO:0000313" key="2">
    <source>
        <dbReference type="EMBL" id="JAD55104.1"/>
    </source>
</evidence>
<feature type="region of interest" description="Disordered" evidence="1">
    <location>
        <begin position="18"/>
        <end position="47"/>
    </location>
</feature>
<organism evidence="2">
    <name type="scientific">Arundo donax</name>
    <name type="common">Giant reed</name>
    <name type="synonym">Donax arundinaceus</name>
    <dbReference type="NCBI Taxonomy" id="35708"/>
    <lineage>
        <taxon>Eukaryota</taxon>
        <taxon>Viridiplantae</taxon>
        <taxon>Streptophyta</taxon>
        <taxon>Embryophyta</taxon>
        <taxon>Tracheophyta</taxon>
        <taxon>Spermatophyta</taxon>
        <taxon>Magnoliopsida</taxon>
        <taxon>Liliopsida</taxon>
        <taxon>Poales</taxon>
        <taxon>Poaceae</taxon>
        <taxon>PACMAD clade</taxon>
        <taxon>Arundinoideae</taxon>
        <taxon>Arundineae</taxon>
        <taxon>Arundo</taxon>
    </lineage>
</organism>
<dbReference type="AlphaFoldDB" id="A0A0A9ATT2"/>
<sequence>MLVRAPVPWHCCSRRACRRSPHDTAAPSASYPLDSKSPSPAAARRRGSTAEIHRALLCSALQYFPSV</sequence>
<name>A0A0A9ATT2_ARUDO</name>